<gene>
    <name evidence="2" type="ORF">SAMN05421793_11076</name>
</gene>
<dbReference type="Gene3D" id="1.10.10.10">
    <property type="entry name" value="Winged helix-like DNA-binding domain superfamily/Winged helix DNA-binding domain"/>
    <property type="match status" value="1"/>
</dbReference>
<proteinExistence type="predicted"/>
<protein>
    <submittedName>
        <fullName evidence="2">cAMP-binding domain of CRP or a regulatory subunit of cAMP-dependent protein kinases</fullName>
    </submittedName>
</protein>
<dbReference type="GO" id="GO:0016301">
    <property type="term" value="F:kinase activity"/>
    <property type="evidence" value="ECO:0007669"/>
    <property type="project" value="UniProtKB-KW"/>
</dbReference>
<feature type="domain" description="Cyclic nucleotide-binding" evidence="1">
    <location>
        <begin position="11"/>
        <end position="114"/>
    </location>
</feature>
<keyword evidence="3" id="KW-1185">Reference proteome</keyword>
<dbReference type="PANTHER" id="PTHR24567">
    <property type="entry name" value="CRP FAMILY TRANSCRIPTIONAL REGULATORY PROTEIN"/>
    <property type="match status" value="1"/>
</dbReference>
<name>A0A1H6J0Z6_9FLAO</name>
<reference evidence="3" key="1">
    <citation type="submission" date="2016-10" db="EMBL/GenBank/DDBJ databases">
        <authorList>
            <person name="Varghese N."/>
            <person name="Submissions S."/>
        </authorList>
    </citation>
    <scope>NUCLEOTIDE SEQUENCE [LARGE SCALE GENOMIC DNA]</scope>
    <source>
        <strain evidence="3">DSM 19326</strain>
    </source>
</reference>
<dbReference type="Proteomes" id="UP000198555">
    <property type="component" value="Unassembled WGS sequence"/>
</dbReference>
<keyword evidence="2" id="KW-0418">Kinase</keyword>
<dbReference type="STRING" id="420404.SAMN05421793_11076"/>
<dbReference type="Gene3D" id="2.60.120.10">
    <property type="entry name" value="Jelly Rolls"/>
    <property type="match status" value="1"/>
</dbReference>
<evidence type="ECO:0000259" key="1">
    <source>
        <dbReference type="PROSITE" id="PS50042"/>
    </source>
</evidence>
<accession>A0A1H6J0Z6</accession>
<organism evidence="2 3">
    <name type="scientific">Epilithonimonas hominis</name>
    <dbReference type="NCBI Taxonomy" id="420404"/>
    <lineage>
        <taxon>Bacteria</taxon>
        <taxon>Pseudomonadati</taxon>
        <taxon>Bacteroidota</taxon>
        <taxon>Flavobacteriia</taxon>
        <taxon>Flavobacteriales</taxon>
        <taxon>Weeksellaceae</taxon>
        <taxon>Chryseobacterium group</taxon>
        <taxon>Epilithonimonas</taxon>
    </lineage>
</organism>
<evidence type="ECO:0000313" key="3">
    <source>
        <dbReference type="Proteomes" id="UP000198555"/>
    </source>
</evidence>
<dbReference type="Pfam" id="PF00027">
    <property type="entry name" value="cNMP_binding"/>
    <property type="match status" value="1"/>
</dbReference>
<dbReference type="GO" id="GO:0003700">
    <property type="term" value="F:DNA-binding transcription factor activity"/>
    <property type="evidence" value="ECO:0007669"/>
    <property type="project" value="TreeGrafter"/>
</dbReference>
<dbReference type="AlphaFoldDB" id="A0A1H6J0Z6"/>
<dbReference type="EMBL" id="FNWX01000010">
    <property type="protein sequence ID" value="SEH54228.1"/>
    <property type="molecule type" value="Genomic_DNA"/>
</dbReference>
<sequence>MSLELRKHFEELIPLTDEEFATLASYFNLRKLKKHQYLIQENEPITNIYFVTKGLLKASYIDTHGKEHIIQFAMENWWISDFQAFYTGVPSVTSIHCLEDVELYAISRNDFEKICLDNHKVEHFFRIKNSLGYVALQKRILSLLTTDARERFEQLSAQYPKLIQRVPKTIIASYLGVSRETLSRIMRKL</sequence>
<evidence type="ECO:0000313" key="2">
    <source>
        <dbReference type="EMBL" id="SEH54228.1"/>
    </source>
</evidence>
<dbReference type="PANTHER" id="PTHR24567:SF76">
    <property type="entry name" value="CYCLIC NUCLEOTIDE-BINDING DOMAIN PROTEIN"/>
    <property type="match status" value="1"/>
</dbReference>
<dbReference type="SUPFAM" id="SSF51206">
    <property type="entry name" value="cAMP-binding domain-like"/>
    <property type="match status" value="1"/>
</dbReference>
<dbReference type="CDD" id="cd00038">
    <property type="entry name" value="CAP_ED"/>
    <property type="match status" value="1"/>
</dbReference>
<dbReference type="InterPro" id="IPR014710">
    <property type="entry name" value="RmlC-like_jellyroll"/>
</dbReference>
<dbReference type="InterPro" id="IPR036388">
    <property type="entry name" value="WH-like_DNA-bd_sf"/>
</dbReference>
<dbReference type="InterPro" id="IPR000595">
    <property type="entry name" value="cNMP-bd_dom"/>
</dbReference>
<dbReference type="PROSITE" id="PS50042">
    <property type="entry name" value="CNMP_BINDING_3"/>
    <property type="match status" value="1"/>
</dbReference>
<keyword evidence="2" id="KW-0808">Transferase</keyword>
<dbReference type="InterPro" id="IPR050397">
    <property type="entry name" value="Env_Response_Regulators"/>
</dbReference>
<dbReference type="GO" id="GO:0005829">
    <property type="term" value="C:cytosol"/>
    <property type="evidence" value="ECO:0007669"/>
    <property type="project" value="TreeGrafter"/>
</dbReference>
<dbReference type="RefSeq" id="WP_089769188.1">
    <property type="nucleotide sequence ID" value="NZ_FNWX01000010.1"/>
</dbReference>
<dbReference type="InterPro" id="IPR018490">
    <property type="entry name" value="cNMP-bd_dom_sf"/>
</dbReference>